<evidence type="ECO:0000256" key="2">
    <source>
        <dbReference type="SAM" id="SignalP"/>
    </source>
</evidence>
<dbReference type="InterPro" id="IPR050071">
    <property type="entry name" value="Dehydroquinate_synthase"/>
</dbReference>
<dbReference type="GO" id="GO:0003856">
    <property type="term" value="F:3-dehydroquinate synthase activity"/>
    <property type="evidence" value="ECO:0007669"/>
    <property type="project" value="TreeGrafter"/>
</dbReference>
<dbReference type="Gene3D" id="3.40.50.1970">
    <property type="match status" value="2"/>
</dbReference>
<dbReference type="OMA" id="HETTTRY"/>
<dbReference type="HOGENOM" id="CLU_521216_0_0_1"/>
<organism evidence="4 5">
    <name type="scientific">Emiliania huxleyi (strain CCMP1516)</name>
    <dbReference type="NCBI Taxonomy" id="280463"/>
    <lineage>
        <taxon>Eukaryota</taxon>
        <taxon>Haptista</taxon>
        <taxon>Haptophyta</taxon>
        <taxon>Prymnesiophyceae</taxon>
        <taxon>Isochrysidales</taxon>
        <taxon>Noelaerhabdaceae</taxon>
        <taxon>Emiliania</taxon>
    </lineage>
</organism>
<keyword evidence="5" id="KW-1185">Reference proteome</keyword>
<reference evidence="4" key="2">
    <citation type="submission" date="2024-10" db="UniProtKB">
        <authorList>
            <consortium name="EnsemblProtists"/>
        </authorList>
    </citation>
    <scope>IDENTIFICATION</scope>
</reference>
<dbReference type="PANTHER" id="PTHR43622:SF3">
    <property type="entry name" value="2-EPI-5-EPI-VALIOLONE SYNTHASE"/>
    <property type="match status" value="1"/>
</dbReference>
<name>A0A0D3KV69_EMIH1</name>
<evidence type="ECO:0000313" key="5">
    <source>
        <dbReference type="Proteomes" id="UP000013827"/>
    </source>
</evidence>
<dbReference type="KEGG" id="ehx:EMIHUDRAFT_448909"/>
<keyword evidence="1" id="KW-0520">NAD</keyword>
<dbReference type="PaxDb" id="2903-EOD39654"/>
<accession>A0A0D3KV69</accession>
<dbReference type="PANTHER" id="PTHR43622">
    <property type="entry name" value="3-DEHYDROQUINATE SYNTHASE"/>
    <property type="match status" value="1"/>
</dbReference>
<dbReference type="eggNOG" id="KOG0692">
    <property type="taxonomic scope" value="Eukaryota"/>
</dbReference>
<proteinExistence type="predicted"/>
<reference evidence="5" key="1">
    <citation type="journal article" date="2013" name="Nature">
        <title>Pan genome of the phytoplankton Emiliania underpins its global distribution.</title>
        <authorList>
            <person name="Read B.A."/>
            <person name="Kegel J."/>
            <person name="Klute M.J."/>
            <person name="Kuo A."/>
            <person name="Lefebvre S.C."/>
            <person name="Maumus F."/>
            <person name="Mayer C."/>
            <person name="Miller J."/>
            <person name="Monier A."/>
            <person name="Salamov A."/>
            <person name="Young J."/>
            <person name="Aguilar M."/>
            <person name="Claverie J.M."/>
            <person name="Frickenhaus S."/>
            <person name="Gonzalez K."/>
            <person name="Herman E.K."/>
            <person name="Lin Y.C."/>
            <person name="Napier J."/>
            <person name="Ogata H."/>
            <person name="Sarno A.F."/>
            <person name="Shmutz J."/>
            <person name="Schroeder D."/>
            <person name="de Vargas C."/>
            <person name="Verret F."/>
            <person name="von Dassow P."/>
            <person name="Valentin K."/>
            <person name="Van de Peer Y."/>
            <person name="Wheeler G."/>
            <person name="Dacks J.B."/>
            <person name="Delwiche C.F."/>
            <person name="Dyhrman S.T."/>
            <person name="Glockner G."/>
            <person name="John U."/>
            <person name="Richards T."/>
            <person name="Worden A.Z."/>
            <person name="Zhang X."/>
            <person name="Grigoriev I.V."/>
            <person name="Allen A.E."/>
            <person name="Bidle K."/>
            <person name="Borodovsky M."/>
            <person name="Bowler C."/>
            <person name="Brownlee C."/>
            <person name="Cock J.M."/>
            <person name="Elias M."/>
            <person name="Gladyshev V.N."/>
            <person name="Groth M."/>
            <person name="Guda C."/>
            <person name="Hadaegh A."/>
            <person name="Iglesias-Rodriguez M.D."/>
            <person name="Jenkins J."/>
            <person name="Jones B.M."/>
            <person name="Lawson T."/>
            <person name="Leese F."/>
            <person name="Lindquist E."/>
            <person name="Lobanov A."/>
            <person name="Lomsadze A."/>
            <person name="Malik S.B."/>
            <person name="Marsh M.E."/>
            <person name="Mackinder L."/>
            <person name="Mock T."/>
            <person name="Mueller-Roeber B."/>
            <person name="Pagarete A."/>
            <person name="Parker M."/>
            <person name="Probert I."/>
            <person name="Quesneville H."/>
            <person name="Raines C."/>
            <person name="Rensing S.A."/>
            <person name="Riano-Pachon D.M."/>
            <person name="Richier S."/>
            <person name="Rokitta S."/>
            <person name="Shiraiwa Y."/>
            <person name="Soanes D.M."/>
            <person name="van der Giezen M."/>
            <person name="Wahlund T.M."/>
            <person name="Williams B."/>
            <person name="Wilson W."/>
            <person name="Wolfe G."/>
            <person name="Wurch L.L."/>
        </authorList>
    </citation>
    <scope>NUCLEOTIDE SEQUENCE</scope>
</reference>
<evidence type="ECO:0000256" key="1">
    <source>
        <dbReference type="ARBA" id="ARBA00023027"/>
    </source>
</evidence>
<evidence type="ECO:0000259" key="3">
    <source>
        <dbReference type="Pfam" id="PF01761"/>
    </source>
</evidence>
<dbReference type="Pfam" id="PF01761">
    <property type="entry name" value="DHQ_synthase"/>
    <property type="match status" value="1"/>
</dbReference>
<dbReference type="EnsemblProtists" id="EOD39654">
    <property type="protein sequence ID" value="EOD39654"/>
    <property type="gene ID" value="EMIHUDRAFT_448909"/>
</dbReference>
<dbReference type="GeneID" id="17284925"/>
<protein>
    <recommendedName>
        <fullName evidence="3">3-dehydroquinate synthase N-terminal domain-containing protein</fullName>
    </recommendedName>
</protein>
<sequence>MFDGPGSFFRLLALGLLLPQTRAFIAGTSAAHPPCGGPPPSARRIAAVRAVVLADEVVAPASPDEPPGAGQPQLLAGILRAGLQRAADDRRRVDELVTHFEYDGAVDVPAEGRRASGQGEVKRLLTALFADNEVGTIEVDSDGASVLLSLRDSTDRRRTLRLLATGRGGASRGGGARHGPKIAEVVVHELLDGPAARAESVFGGGGAVVSEELLRPKWETFDGRVRQQIWPDTDLFARGNLFLKEKLELTTGRLIMVVDSAVMELYGPKMEEWAESVDLQLELIVAHANEDRKSLATFTFLLDELKRADPLRRSEPVLCEARPAWSVMIYDSVLRRHGRDSSLSKASIAVMNARGSPGVLTDTAGFACACWRRGIPWCRLPTTLLGIVDASNGVGHFYSPLHTFIDTSFLDTVSRPDIRSGCGEIMKAAIIHDARLYELLDAHGEEMIAANFRGSPEARRARDEIVVHRDGLLRAPLPAGIGQCEYVDEIDDGEIDAAFARLTAFTTEHADTVWDISKSFAAE</sequence>
<dbReference type="RefSeq" id="XP_005792083.1">
    <property type="nucleotide sequence ID" value="XM_005792026.1"/>
</dbReference>
<feature type="chain" id="PRO_5044291945" description="3-dehydroquinate synthase N-terminal domain-containing protein" evidence="2">
    <location>
        <begin position="24"/>
        <end position="523"/>
    </location>
</feature>
<dbReference type="InterPro" id="IPR030960">
    <property type="entry name" value="DHQS/DOIS_N"/>
</dbReference>
<keyword evidence="2" id="KW-0732">Signal</keyword>
<dbReference type="AlphaFoldDB" id="A0A0D3KV69"/>
<feature type="domain" description="3-dehydroquinate synthase N-terminal" evidence="3">
    <location>
        <begin position="358"/>
        <end position="417"/>
    </location>
</feature>
<dbReference type="SUPFAM" id="SSF56796">
    <property type="entry name" value="Dehydroquinate synthase-like"/>
    <property type="match status" value="1"/>
</dbReference>
<evidence type="ECO:0000313" key="4">
    <source>
        <dbReference type="EnsemblProtists" id="EOD39654"/>
    </source>
</evidence>
<dbReference type="STRING" id="2903.R1G1F6"/>
<dbReference type="Proteomes" id="UP000013827">
    <property type="component" value="Unassembled WGS sequence"/>
</dbReference>
<feature type="signal peptide" evidence="2">
    <location>
        <begin position="1"/>
        <end position="23"/>
    </location>
</feature>